<name>A0A6P8II88_ACTTE</name>
<evidence type="ECO:0000256" key="3">
    <source>
        <dbReference type="ARBA" id="ARBA00022679"/>
    </source>
</evidence>
<dbReference type="PANTHER" id="PTHR12788">
    <property type="entry name" value="PROTEIN-TYROSINE SULFOTRANSFERASE 2"/>
    <property type="match status" value="1"/>
</dbReference>
<dbReference type="InParanoid" id="A0A6P8II88"/>
<gene>
    <name evidence="7" type="primary">LOC116301507</name>
</gene>
<evidence type="ECO:0000256" key="4">
    <source>
        <dbReference type="ARBA" id="ARBA00048460"/>
    </source>
</evidence>
<dbReference type="InterPro" id="IPR027417">
    <property type="entry name" value="P-loop_NTPase"/>
</dbReference>
<dbReference type="EC" id="2.8.2.20" evidence="2 5"/>
<dbReference type="Pfam" id="PF13469">
    <property type="entry name" value="Sulfotransfer_3"/>
    <property type="match status" value="1"/>
</dbReference>
<dbReference type="Proteomes" id="UP000515163">
    <property type="component" value="Unplaced"/>
</dbReference>
<accession>A0A6P8II88</accession>
<comment type="function">
    <text evidence="5">Catalyzes the O-sulfation of tyrosine residues within acidic motifs of polypeptides, using 3'-phosphoadenylyl sulfate (PAPS) as cosubstrate.</text>
</comment>
<comment type="similarity">
    <text evidence="1 5">Belongs to the protein sulfotransferase family.</text>
</comment>
<dbReference type="GO" id="GO:0008476">
    <property type="term" value="F:protein-tyrosine sulfotransferase activity"/>
    <property type="evidence" value="ECO:0007669"/>
    <property type="project" value="UniProtKB-EC"/>
</dbReference>
<dbReference type="InterPro" id="IPR026634">
    <property type="entry name" value="TPST-like"/>
</dbReference>
<dbReference type="AlphaFoldDB" id="A0A6P8II88"/>
<dbReference type="GO" id="GO:0005794">
    <property type="term" value="C:Golgi apparatus"/>
    <property type="evidence" value="ECO:0007669"/>
    <property type="project" value="UniProtKB-ARBA"/>
</dbReference>
<evidence type="ECO:0000313" key="7">
    <source>
        <dbReference type="RefSeq" id="XP_031566439.1"/>
    </source>
</evidence>
<dbReference type="GeneID" id="116301507"/>
<evidence type="ECO:0000256" key="2">
    <source>
        <dbReference type="ARBA" id="ARBA00013262"/>
    </source>
</evidence>
<keyword evidence="6" id="KW-1185">Reference proteome</keyword>
<evidence type="ECO:0000256" key="5">
    <source>
        <dbReference type="RuleBase" id="RU365018"/>
    </source>
</evidence>
<proteinExistence type="inferred from homology"/>
<protein>
    <recommendedName>
        <fullName evidence="2 5">Protein-tyrosine sulfotransferase</fullName>
        <ecNumber evidence="2 5">2.8.2.20</ecNumber>
    </recommendedName>
</protein>
<keyword evidence="3 5" id="KW-0808">Transferase</keyword>
<dbReference type="PANTHER" id="PTHR12788:SF8">
    <property type="entry name" value="PROTEIN-TYROSINE SULFOTRANSFERASE"/>
    <property type="match status" value="1"/>
</dbReference>
<evidence type="ECO:0000256" key="1">
    <source>
        <dbReference type="ARBA" id="ARBA00009988"/>
    </source>
</evidence>
<comment type="catalytic activity">
    <reaction evidence="4 5">
        <text>L-tyrosyl-[protein] + 3'-phosphoadenylyl sulfate = O-sulfo-L-tyrosine-[protein] + adenosine 3',5'-bisphosphate + H(+)</text>
        <dbReference type="Rhea" id="RHEA:16801"/>
        <dbReference type="Rhea" id="RHEA-COMP:10136"/>
        <dbReference type="Rhea" id="RHEA-COMP:11688"/>
        <dbReference type="ChEBI" id="CHEBI:15378"/>
        <dbReference type="ChEBI" id="CHEBI:46858"/>
        <dbReference type="ChEBI" id="CHEBI:58339"/>
        <dbReference type="ChEBI" id="CHEBI:58343"/>
        <dbReference type="ChEBI" id="CHEBI:65286"/>
        <dbReference type="EC" id="2.8.2.20"/>
    </reaction>
</comment>
<sequence>MSYRNLCFLSTLLIVFLTSYMLWNEFRLMNKTNGRRGAARKRADAVRRAGKISVIGGKSLASNKVYDQVKSFVVFIGYPRSGHTLVSSLIDAHPHAIIANEFDIIGRWEKWKPYQRNKYFLFDQLYKNSKMEAEKGYRSKKTKDDSPFDYNVPGQWQGKFKDTLKVIGAKKGGKTTRLLAKKKRMEVMEKIMKTVKIPFKFLHVVRNPYDNIATMLLRTKHKRVSMSQGFKLNDTEALEREIFKYFSLAARNQFLSQKYKKNLLEIQSIELIRKPKETLKGICKFLGLSCSQRYLEDCIKIIFKEPSNTRKNVVWTKEQIRKVKQTMKRFSFLKKFTFESD</sequence>
<dbReference type="OrthoDB" id="6020239at2759"/>
<dbReference type="RefSeq" id="XP_031566439.1">
    <property type="nucleotide sequence ID" value="XM_031710579.1"/>
</dbReference>
<dbReference type="SUPFAM" id="SSF52540">
    <property type="entry name" value="P-loop containing nucleoside triphosphate hydrolases"/>
    <property type="match status" value="1"/>
</dbReference>
<dbReference type="KEGG" id="aten:116301507"/>
<organism evidence="6 7">
    <name type="scientific">Actinia tenebrosa</name>
    <name type="common">Australian red waratah sea anemone</name>
    <dbReference type="NCBI Taxonomy" id="6105"/>
    <lineage>
        <taxon>Eukaryota</taxon>
        <taxon>Metazoa</taxon>
        <taxon>Cnidaria</taxon>
        <taxon>Anthozoa</taxon>
        <taxon>Hexacorallia</taxon>
        <taxon>Actiniaria</taxon>
        <taxon>Actiniidae</taxon>
        <taxon>Actinia</taxon>
    </lineage>
</organism>
<evidence type="ECO:0000313" key="6">
    <source>
        <dbReference type="Proteomes" id="UP000515163"/>
    </source>
</evidence>
<reference evidence="7" key="1">
    <citation type="submission" date="2025-08" db="UniProtKB">
        <authorList>
            <consortium name="RefSeq"/>
        </authorList>
    </citation>
    <scope>IDENTIFICATION</scope>
    <source>
        <tissue evidence="7">Tentacle</tissue>
    </source>
</reference>
<dbReference type="Gene3D" id="3.40.50.300">
    <property type="entry name" value="P-loop containing nucleotide triphosphate hydrolases"/>
    <property type="match status" value="1"/>
</dbReference>